<name>A0A8J7VVR1_9GAMM</name>
<sequence length="166" mass="17667">MHISHRILSGLVFAAASASAQAEDVVRHGIPGSDFPIAAAVEVPAGRTTVYLSGKVPSVVNPEAPRDSLEAYGDTERQTVSVLTSIREQLEGLGLGMGDVVKMQVFLVGGPENDGRLDFAGFMKGYTQFFGKEAEQPRLPARSAFQIAGLANPGYRVEIEVIAVRP</sequence>
<dbReference type="Proteomes" id="UP000675747">
    <property type="component" value="Unassembled WGS sequence"/>
</dbReference>
<evidence type="ECO:0000256" key="1">
    <source>
        <dbReference type="ARBA" id="ARBA00010552"/>
    </source>
</evidence>
<dbReference type="InterPro" id="IPR019897">
    <property type="entry name" value="RidA_CS"/>
</dbReference>
<comment type="similarity">
    <text evidence="1">Belongs to the RutC family.</text>
</comment>
<dbReference type="GO" id="GO:0005829">
    <property type="term" value="C:cytosol"/>
    <property type="evidence" value="ECO:0007669"/>
    <property type="project" value="TreeGrafter"/>
</dbReference>
<dbReference type="AlphaFoldDB" id="A0A8J7VVR1"/>
<feature type="chain" id="PRO_5042774279" evidence="2">
    <location>
        <begin position="23"/>
        <end position="166"/>
    </location>
</feature>
<dbReference type="PROSITE" id="PS01094">
    <property type="entry name" value="UPF0076"/>
    <property type="match status" value="1"/>
</dbReference>
<comment type="caution">
    <text evidence="3">The sequence shown here is derived from an EMBL/GenBank/DDBJ whole genome shotgun (WGS) entry which is preliminary data.</text>
</comment>
<dbReference type="RefSeq" id="WP_211926547.1">
    <property type="nucleotide sequence ID" value="NZ_JAGQFT020000003.1"/>
</dbReference>
<dbReference type="InterPro" id="IPR035959">
    <property type="entry name" value="RutC-like_sf"/>
</dbReference>
<dbReference type="PANTHER" id="PTHR11803:SF59">
    <property type="entry name" value="ENDORIBONUCLEASE"/>
    <property type="match status" value="1"/>
</dbReference>
<reference evidence="4 5" key="1">
    <citation type="journal article" date="2021" name="Microbiol. Resour. Announc.">
        <title>Draft Genome Sequence of Coralloluteibacterium stylophorae LMG 29479T.</title>
        <authorList>
            <person name="Karlyshev A.V."/>
            <person name="Kudryashova E.B."/>
            <person name="Ariskina E.V."/>
            <person name="Conroy A.P."/>
            <person name="Abidueva E.Y."/>
        </authorList>
    </citation>
    <scope>NUCLEOTIDE SEQUENCE [LARGE SCALE GENOMIC DNA]</scope>
    <source>
        <strain evidence="4 5">LMG 29479</strain>
    </source>
</reference>
<evidence type="ECO:0000313" key="3">
    <source>
        <dbReference type="EMBL" id="MBR0562608.1"/>
    </source>
</evidence>
<dbReference type="EMBL" id="JAGQFT020000003">
    <property type="protein sequence ID" value="MBS7456443.1"/>
    <property type="molecule type" value="Genomic_DNA"/>
</dbReference>
<keyword evidence="2" id="KW-0732">Signal</keyword>
<organism evidence="3">
    <name type="scientific">Coralloluteibacterium stylophorae</name>
    <dbReference type="NCBI Taxonomy" id="1776034"/>
    <lineage>
        <taxon>Bacteria</taxon>
        <taxon>Pseudomonadati</taxon>
        <taxon>Pseudomonadota</taxon>
        <taxon>Gammaproteobacteria</taxon>
        <taxon>Lysobacterales</taxon>
        <taxon>Lysobacteraceae</taxon>
        <taxon>Coralloluteibacterium</taxon>
    </lineage>
</organism>
<dbReference type="Pfam" id="PF01042">
    <property type="entry name" value="Ribonuc_L-PSP"/>
    <property type="match status" value="1"/>
</dbReference>
<evidence type="ECO:0000313" key="5">
    <source>
        <dbReference type="Proteomes" id="UP000675747"/>
    </source>
</evidence>
<dbReference type="CDD" id="cd06151">
    <property type="entry name" value="YjgF_YER057c_UK114_like_3"/>
    <property type="match status" value="1"/>
</dbReference>
<accession>A0A8J7VVR1</accession>
<dbReference type="EMBL" id="JAGQFT010000063">
    <property type="protein sequence ID" value="MBR0562608.1"/>
    <property type="molecule type" value="Genomic_DNA"/>
</dbReference>
<dbReference type="Gene3D" id="3.30.1330.40">
    <property type="entry name" value="RutC-like"/>
    <property type="match status" value="1"/>
</dbReference>
<dbReference type="GO" id="GO:0019239">
    <property type="term" value="F:deaminase activity"/>
    <property type="evidence" value="ECO:0007669"/>
    <property type="project" value="TreeGrafter"/>
</dbReference>
<reference evidence="3" key="2">
    <citation type="submission" date="2021-04" db="EMBL/GenBank/DDBJ databases">
        <authorList>
            <person name="Karlyshev A.V."/>
        </authorList>
    </citation>
    <scope>NUCLEOTIDE SEQUENCE</scope>
    <source>
        <strain evidence="3">LMG 29479</strain>
    </source>
</reference>
<feature type="signal peptide" evidence="2">
    <location>
        <begin position="1"/>
        <end position="22"/>
    </location>
</feature>
<proteinExistence type="inferred from homology"/>
<evidence type="ECO:0000256" key="2">
    <source>
        <dbReference type="SAM" id="SignalP"/>
    </source>
</evidence>
<keyword evidence="5" id="KW-1185">Reference proteome</keyword>
<dbReference type="SUPFAM" id="SSF55298">
    <property type="entry name" value="YjgF-like"/>
    <property type="match status" value="1"/>
</dbReference>
<evidence type="ECO:0000313" key="4">
    <source>
        <dbReference type="EMBL" id="MBS7456443.1"/>
    </source>
</evidence>
<dbReference type="InterPro" id="IPR006175">
    <property type="entry name" value="YjgF/YER057c/UK114"/>
</dbReference>
<protein>
    <submittedName>
        <fullName evidence="3">RidA family protein</fullName>
    </submittedName>
</protein>
<dbReference type="PANTHER" id="PTHR11803">
    <property type="entry name" value="2-IMINOBUTANOATE/2-IMINOPROPANOATE DEAMINASE RIDA"/>
    <property type="match status" value="1"/>
</dbReference>
<gene>
    <name evidence="4" type="ORF">KB893_004735</name>
    <name evidence="3" type="ORF">KB893_08775</name>
</gene>